<gene>
    <name evidence="2" type="ORF">TRUGW13939_07421</name>
</gene>
<feature type="region of interest" description="Disordered" evidence="1">
    <location>
        <begin position="1"/>
        <end position="81"/>
    </location>
</feature>
<evidence type="ECO:0000256" key="1">
    <source>
        <dbReference type="SAM" id="MobiDB-lite"/>
    </source>
</evidence>
<proteinExistence type="predicted"/>
<dbReference type="KEGG" id="trg:TRUGW13939_07421"/>
<evidence type="ECO:0000313" key="3">
    <source>
        <dbReference type="Proteomes" id="UP000509510"/>
    </source>
</evidence>
<reference evidence="3" key="1">
    <citation type="submission" date="2020-06" db="EMBL/GenBank/DDBJ databases">
        <title>A chromosome-scale genome assembly of Talaromyces rugulosus W13939.</title>
        <authorList>
            <person name="Wang B."/>
            <person name="Guo L."/>
            <person name="Ye K."/>
            <person name="Wang L."/>
        </authorList>
    </citation>
    <scope>NUCLEOTIDE SEQUENCE [LARGE SCALE GENOMIC DNA]</scope>
    <source>
        <strain evidence="3">W13939</strain>
    </source>
</reference>
<dbReference type="AlphaFoldDB" id="A0A7H8R2N2"/>
<keyword evidence="3" id="KW-1185">Reference proteome</keyword>
<dbReference type="RefSeq" id="XP_035346455.1">
    <property type="nucleotide sequence ID" value="XM_035490562.1"/>
</dbReference>
<dbReference type="OrthoDB" id="10389810at2759"/>
<organism evidence="2 3">
    <name type="scientific">Talaromyces rugulosus</name>
    <name type="common">Penicillium rugulosum</name>
    <dbReference type="NCBI Taxonomy" id="121627"/>
    <lineage>
        <taxon>Eukaryota</taxon>
        <taxon>Fungi</taxon>
        <taxon>Dikarya</taxon>
        <taxon>Ascomycota</taxon>
        <taxon>Pezizomycotina</taxon>
        <taxon>Eurotiomycetes</taxon>
        <taxon>Eurotiomycetidae</taxon>
        <taxon>Eurotiales</taxon>
        <taxon>Trichocomaceae</taxon>
        <taxon>Talaromyces</taxon>
        <taxon>Talaromyces sect. Islandici</taxon>
    </lineage>
</organism>
<dbReference type="GeneID" id="55994914"/>
<name>A0A7H8R2N2_TALRU</name>
<dbReference type="Proteomes" id="UP000509510">
    <property type="component" value="Chromosome IV"/>
</dbReference>
<feature type="region of interest" description="Disordered" evidence="1">
    <location>
        <begin position="294"/>
        <end position="315"/>
    </location>
</feature>
<sequence>MNIQFLPLHDSDSDSWLEVLEGSPGPSLPASPTFQSMTSTESPLFELEVTDSTSESDGIPASDESSDESDSESDSNPNSHLQQSLTLYSSAEQNLPSPIDIRLPQQVPFQSLLDKPLNLDHPEIGDIIRHFHEVYGKYLNRSDETDYYQSWLSWMYCMTWNQIWLLVSRAPDCVVHAANHLFGLRNHPFWSGINGYQREWHAMHAACRDILTWWKDNRLDGEPHRNSSTTGSDSARNTFVFSAATPSDEIELYYGLSIPQEDQVTEDSASHRERIVNEDLLPLIERRIAEYEQMQKGPKNDPTESHDTESPFLSPYSSIQTLTDTKEDKLAAHSEQMETPRAPPWPPHQVVNYIISKYQCFDRRSYEEVDSYEIPFETWVHWNQHMHKNRV</sequence>
<protein>
    <submittedName>
        <fullName evidence="2">Uncharacterized protein</fullName>
    </submittedName>
</protein>
<feature type="compositionally biased region" description="Basic and acidic residues" evidence="1">
    <location>
        <begin position="298"/>
        <end position="309"/>
    </location>
</feature>
<dbReference type="EMBL" id="CP055901">
    <property type="protein sequence ID" value="QKX60278.1"/>
    <property type="molecule type" value="Genomic_DNA"/>
</dbReference>
<feature type="compositionally biased region" description="Acidic residues" evidence="1">
    <location>
        <begin position="64"/>
        <end position="73"/>
    </location>
</feature>
<accession>A0A7H8R2N2</accession>
<feature type="compositionally biased region" description="Polar residues" evidence="1">
    <location>
        <begin position="30"/>
        <end position="42"/>
    </location>
</feature>
<evidence type="ECO:0000313" key="2">
    <source>
        <dbReference type="EMBL" id="QKX60278.1"/>
    </source>
</evidence>